<name>A0ABY4YJJ9_9MICO</name>
<dbReference type="CDD" id="cd02857">
    <property type="entry name" value="E_set_CDase_PDE_N"/>
    <property type="match status" value="1"/>
</dbReference>
<dbReference type="SUPFAM" id="SSF51445">
    <property type="entry name" value="(Trans)glycosidases"/>
    <property type="match status" value="1"/>
</dbReference>
<dbReference type="Proteomes" id="UP001056535">
    <property type="component" value="Chromosome"/>
</dbReference>
<dbReference type="Gene3D" id="2.60.40.10">
    <property type="entry name" value="Immunoglobulins"/>
    <property type="match status" value="1"/>
</dbReference>
<dbReference type="InterPro" id="IPR006047">
    <property type="entry name" value="GH13_cat_dom"/>
</dbReference>
<dbReference type="Gene3D" id="3.20.20.80">
    <property type="entry name" value="Glycosidases"/>
    <property type="match status" value="1"/>
</dbReference>
<organism evidence="4 5">
    <name type="scientific">Ornithinimicrobium cryptoxanthini</name>
    <dbReference type="NCBI Taxonomy" id="2934161"/>
    <lineage>
        <taxon>Bacteria</taxon>
        <taxon>Bacillati</taxon>
        <taxon>Actinomycetota</taxon>
        <taxon>Actinomycetes</taxon>
        <taxon>Micrococcales</taxon>
        <taxon>Ornithinimicrobiaceae</taxon>
        <taxon>Ornithinimicrobium</taxon>
    </lineage>
</organism>
<gene>
    <name evidence="4" type="ORF">NF557_02855</name>
</gene>
<dbReference type="PANTHER" id="PTHR10357">
    <property type="entry name" value="ALPHA-AMYLASE FAMILY MEMBER"/>
    <property type="match status" value="1"/>
</dbReference>
<dbReference type="InterPro" id="IPR013783">
    <property type="entry name" value="Ig-like_fold"/>
</dbReference>
<dbReference type="PANTHER" id="PTHR10357:SF210">
    <property type="entry name" value="MALTODEXTRIN GLUCOSIDASE"/>
    <property type="match status" value="1"/>
</dbReference>
<evidence type="ECO:0000256" key="1">
    <source>
        <dbReference type="ARBA" id="ARBA00022801"/>
    </source>
</evidence>
<evidence type="ECO:0000313" key="4">
    <source>
        <dbReference type="EMBL" id="USQ76883.1"/>
    </source>
</evidence>
<dbReference type="CDD" id="cd11338">
    <property type="entry name" value="AmyAc_CMD"/>
    <property type="match status" value="1"/>
</dbReference>
<dbReference type="InterPro" id="IPR004185">
    <property type="entry name" value="Glyco_hydro_13_lg-like_dom"/>
</dbReference>
<dbReference type="RefSeq" id="WP_252621586.1">
    <property type="nucleotide sequence ID" value="NZ_CP099490.1"/>
</dbReference>
<keyword evidence="1 4" id="KW-0378">Hydrolase</keyword>
<keyword evidence="2" id="KW-0326">Glycosidase</keyword>
<reference evidence="4" key="1">
    <citation type="submission" date="2022-06" db="EMBL/GenBank/DDBJ databases">
        <title>Ornithinimicrobium JY.X270.</title>
        <authorList>
            <person name="Huang Y."/>
        </authorList>
    </citation>
    <scope>NUCLEOTIDE SEQUENCE</scope>
    <source>
        <strain evidence="4">JY.X270</strain>
    </source>
</reference>
<evidence type="ECO:0000259" key="3">
    <source>
        <dbReference type="SMART" id="SM00642"/>
    </source>
</evidence>
<dbReference type="GO" id="GO:0016787">
    <property type="term" value="F:hydrolase activity"/>
    <property type="evidence" value="ECO:0007669"/>
    <property type="project" value="UniProtKB-KW"/>
</dbReference>
<evidence type="ECO:0000313" key="5">
    <source>
        <dbReference type="Proteomes" id="UP001056535"/>
    </source>
</evidence>
<dbReference type="InterPro" id="IPR014756">
    <property type="entry name" value="Ig_E-set"/>
</dbReference>
<keyword evidence="5" id="KW-1185">Reference proteome</keyword>
<sequence length="646" mass="69966">MLTPHHDGSPLYVSQAAPSAGDTVSVRVRIPHGSRVGAVHVRTAPDGEQEFVTATRTHRDDVESWWQAELVLHNPVTHYRFLLEGGPDGAQTYRWLNGTGLHPRDVPDAADFRIVTYPGPPTWATGAVVYQVFPDRFARDSSVEPVGDPGGPRTDLPDWATPARWDDPVEETMAGSQQVFGGTLDGIGEHLDHLVDLGVTVLYLTPFFPARSNHRYDAATFDAIDPILGDPESLARLQEAAHARGLKVMGDITTNHTGDAHEWFTAALADPSGPYADWYVRNPGAVPGATREWITWLGVDSLPKLDHTNPAVRDALVSGPTSVIQRWLQPGAGLDAWRVDVANMTGRYAGTDVNHEVARSVRDAVDAVAAEHGTEPLLVAEHVHDHSADATGAGWHGVMNYSGFTKPLWTWLRHEGFAPKFLGSPVRVPRLGGELVAETMQEFSAIVPWRSLSHSFTLTGSHDTTRVATLVGGEREQIVVAAGLLLTAPGIPMICYGDEIGMPGNFGEAGRRPMPWAAAPAAPGGEPVDPNLWDEELRTAYRDLVHARRNHPALAAGGMRWLHAEGDALIFLREHPEETALVHLARAAHPPITLPAADLPGASAGASAYGPVVRTDDEGDLALAADRPQVRIWTWRTTAPTWEMIA</sequence>
<feature type="domain" description="Glycosyl hydrolase family 13 catalytic" evidence="3">
    <location>
        <begin position="131"/>
        <end position="548"/>
    </location>
</feature>
<dbReference type="InterPro" id="IPR017853">
    <property type="entry name" value="GH"/>
</dbReference>
<dbReference type="EMBL" id="CP099490">
    <property type="protein sequence ID" value="USQ76883.1"/>
    <property type="molecule type" value="Genomic_DNA"/>
</dbReference>
<accession>A0ABY4YJJ9</accession>
<evidence type="ECO:0000256" key="2">
    <source>
        <dbReference type="ARBA" id="ARBA00023295"/>
    </source>
</evidence>
<proteinExistence type="predicted"/>
<protein>
    <submittedName>
        <fullName evidence="4">Glycoside hydrolase family 13 protein</fullName>
    </submittedName>
</protein>
<dbReference type="SUPFAM" id="SSF81296">
    <property type="entry name" value="E set domains"/>
    <property type="match status" value="1"/>
</dbReference>
<dbReference type="Pfam" id="PF00128">
    <property type="entry name" value="Alpha-amylase"/>
    <property type="match status" value="1"/>
</dbReference>
<dbReference type="SMART" id="SM00642">
    <property type="entry name" value="Aamy"/>
    <property type="match status" value="1"/>
</dbReference>